<protein>
    <submittedName>
        <fullName evidence="3">Uncharacterized protein</fullName>
    </submittedName>
</protein>
<name>A0A381VIY1_9ZZZZ</name>
<feature type="transmembrane region" description="Helical" evidence="2">
    <location>
        <begin position="243"/>
        <end position="263"/>
    </location>
</feature>
<organism evidence="3">
    <name type="scientific">marine metagenome</name>
    <dbReference type="NCBI Taxonomy" id="408172"/>
    <lineage>
        <taxon>unclassified sequences</taxon>
        <taxon>metagenomes</taxon>
        <taxon>ecological metagenomes</taxon>
    </lineage>
</organism>
<proteinExistence type="predicted"/>
<feature type="region of interest" description="Disordered" evidence="1">
    <location>
        <begin position="14"/>
        <end position="33"/>
    </location>
</feature>
<evidence type="ECO:0000313" key="3">
    <source>
        <dbReference type="EMBL" id="SVA39607.1"/>
    </source>
</evidence>
<sequence length="403" mass="44387">MGNPVGAELIRGTCPSGGMQDEVGGESGVPAPSHKMPRLSEFPRNQTFSNVNARLSALDELVTECAYHASLTRRYWGPDEVVMLVIAIFGYLLGAWDLGIGELSSGGDYNRWGIFGQDSGFLHMEDLALILSLISIVCWIAMIVMLWLRYPIMRENMVYLLIGVVFVQVGYLKAHAESPVFPYGAGAIQWAWVVTVNLVLLFLAVFVVHRAVLETRDIHVQERHSHPDPRVFERAWYDHSLKAWSAGLVVWMVLLNISSWSGSHAISPSPGDLDLSYLLVGTYALTGILSMVVFLNILWFPQFMLGSAEDRIQTFRAREVAGEDVSQISDEQGKCPVCNQETAAKRSAKRGILVPCASEECLGKGQPGANCDKCETRIPTRVVCPNCGSSTPVGSHFGRVEAW</sequence>
<accession>A0A381VIY1</accession>
<keyword evidence="2" id="KW-0472">Membrane</keyword>
<feature type="transmembrane region" description="Helical" evidence="2">
    <location>
        <begin position="127"/>
        <end position="148"/>
    </location>
</feature>
<gene>
    <name evidence="3" type="ORF">METZ01_LOCUS92461</name>
</gene>
<feature type="transmembrane region" description="Helical" evidence="2">
    <location>
        <begin position="188"/>
        <end position="208"/>
    </location>
</feature>
<feature type="transmembrane region" description="Helical" evidence="2">
    <location>
        <begin position="81"/>
        <end position="100"/>
    </location>
</feature>
<feature type="transmembrane region" description="Helical" evidence="2">
    <location>
        <begin position="275"/>
        <end position="299"/>
    </location>
</feature>
<dbReference type="EMBL" id="UINC01008813">
    <property type="protein sequence ID" value="SVA39607.1"/>
    <property type="molecule type" value="Genomic_DNA"/>
</dbReference>
<reference evidence="3" key="1">
    <citation type="submission" date="2018-05" db="EMBL/GenBank/DDBJ databases">
        <authorList>
            <person name="Lanie J.A."/>
            <person name="Ng W.-L."/>
            <person name="Kazmierczak K.M."/>
            <person name="Andrzejewski T.M."/>
            <person name="Davidsen T.M."/>
            <person name="Wayne K.J."/>
            <person name="Tettelin H."/>
            <person name="Glass J.I."/>
            <person name="Rusch D."/>
            <person name="Podicherti R."/>
            <person name="Tsui H.-C.T."/>
            <person name="Winkler M.E."/>
        </authorList>
    </citation>
    <scope>NUCLEOTIDE SEQUENCE</scope>
</reference>
<keyword evidence="2" id="KW-1133">Transmembrane helix</keyword>
<evidence type="ECO:0000256" key="1">
    <source>
        <dbReference type="SAM" id="MobiDB-lite"/>
    </source>
</evidence>
<feature type="transmembrane region" description="Helical" evidence="2">
    <location>
        <begin position="157"/>
        <end position="176"/>
    </location>
</feature>
<evidence type="ECO:0000256" key="2">
    <source>
        <dbReference type="SAM" id="Phobius"/>
    </source>
</evidence>
<dbReference type="AlphaFoldDB" id="A0A381VIY1"/>
<keyword evidence="2" id="KW-0812">Transmembrane</keyword>